<organism evidence="3 4">
    <name type="scientific">Rhizobium rosettiformans</name>
    <dbReference type="NCBI Taxonomy" id="1368430"/>
    <lineage>
        <taxon>Bacteria</taxon>
        <taxon>Pseudomonadati</taxon>
        <taxon>Pseudomonadota</taxon>
        <taxon>Alphaproteobacteria</taxon>
        <taxon>Hyphomicrobiales</taxon>
        <taxon>Rhizobiaceae</taxon>
        <taxon>Rhizobium/Agrobacterium group</taxon>
        <taxon>Rhizobium</taxon>
    </lineage>
</organism>
<proteinExistence type="predicted"/>
<dbReference type="Proteomes" id="UP000596351">
    <property type="component" value="Chromosome"/>
</dbReference>
<evidence type="ECO:0000256" key="2">
    <source>
        <dbReference type="SAM" id="MobiDB-lite"/>
    </source>
</evidence>
<dbReference type="EMBL" id="CP032405">
    <property type="protein sequence ID" value="QRF53551.1"/>
    <property type="molecule type" value="Genomic_DNA"/>
</dbReference>
<accession>A0ABX7F1H4</accession>
<evidence type="ECO:0000313" key="3">
    <source>
        <dbReference type="EMBL" id="QRF53551.1"/>
    </source>
</evidence>
<sequence>MIRRRNRKAKRLTELRLAELERQMSHLEDLTGIHTDEELPDVEEPTLTEALVAQERIIKHLLITLEVLLPSFSIDGFRKAMPRLDESLTAQGETVCPSIDRERLLQIMESIIPAPLLQPQPDEPRRFRPVLVSKESEQEGDLGRPQVPDR</sequence>
<evidence type="ECO:0000256" key="1">
    <source>
        <dbReference type="SAM" id="Coils"/>
    </source>
</evidence>
<keyword evidence="4" id="KW-1185">Reference proteome</keyword>
<feature type="region of interest" description="Disordered" evidence="2">
    <location>
        <begin position="115"/>
        <end position="150"/>
    </location>
</feature>
<gene>
    <name evidence="3" type="ORF">D4A92_19900</name>
</gene>
<name>A0ABX7F1H4_9HYPH</name>
<evidence type="ECO:0000313" key="4">
    <source>
        <dbReference type="Proteomes" id="UP000596351"/>
    </source>
</evidence>
<feature type="coiled-coil region" evidence="1">
    <location>
        <begin position="3"/>
        <end position="30"/>
    </location>
</feature>
<keyword evidence="1" id="KW-0175">Coiled coil</keyword>
<reference evidence="3 4" key="1">
    <citation type="submission" date="2018-09" db="EMBL/GenBank/DDBJ databases">
        <title>Rhizobium sp. MAE2-X.</title>
        <authorList>
            <person name="Lee Y."/>
            <person name="Jeon C.O."/>
        </authorList>
    </citation>
    <scope>NUCLEOTIDE SEQUENCE [LARGE SCALE GENOMIC DNA]</scope>
    <source>
        <strain evidence="3 4">MAE2-X</strain>
    </source>
</reference>
<protein>
    <submittedName>
        <fullName evidence="3">Uncharacterized protein</fullName>
    </submittedName>
</protein>